<organism evidence="3 4">
    <name type="scientific">Capronia coronata CBS 617.96</name>
    <dbReference type="NCBI Taxonomy" id="1182541"/>
    <lineage>
        <taxon>Eukaryota</taxon>
        <taxon>Fungi</taxon>
        <taxon>Dikarya</taxon>
        <taxon>Ascomycota</taxon>
        <taxon>Pezizomycotina</taxon>
        <taxon>Eurotiomycetes</taxon>
        <taxon>Chaetothyriomycetidae</taxon>
        <taxon>Chaetothyriales</taxon>
        <taxon>Herpotrichiellaceae</taxon>
        <taxon>Capronia</taxon>
    </lineage>
</organism>
<dbReference type="InterPro" id="IPR027417">
    <property type="entry name" value="P-loop_NTPase"/>
</dbReference>
<evidence type="ECO:0000313" key="3">
    <source>
        <dbReference type="EMBL" id="EXJ94445.1"/>
    </source>
</evidence>
<dbReference type="InterPro" id="IPR003959">
    <property type="entry name" value="ATPase_AAA_core"/>
</dbReference>
<feature type="compositionally biased region" description="Polar residues" evidence="1">
    <location>
        <begin position="1063"/>
        <end position="1073"/>
    </location>
</feature>
<feature type="compositionally biased region" description="Basic and acidic residues" evidence="1">
    <location>
        <begin position="142"/>
        <end position="156"/>
    </location>
</feature>
<dbReference type="STRING" id="1182541.W9YXQ5"/>
<reference evidence="3 4" key="1">
    <citation type="submission" date="2013-03" db="EMBL/GenBank/DDBJ databases">
        <title>The Genome Sequence of Capronia coronata CBS 617.96.</title>
        <authorList>
            <consortium name="The Broad Institute Genomics Platform"/>
            <person name="Cuomo C."/>
            <person name="de Hoog S."/>
            <person name="Gorbushina A."/>
            <person name="Walker B."/>
            <person name="Young S.K."/>
            <person name="Zeng Q."/>
            <person name="Gargeya S."/>
            <person name="Fitzgerald M."/>
            <person name="Haas B."/>
            <person name="Abouelleil A."/>
            <person name="Allen A.W."/>
            <person name="Alvarado L."/>
            <person name="Arachchi H.M."/>
            <person name="Berlin A.M."/>
            <person name="Chapman S.B."/>
            <person name="Gainer-Dewar J."/>
            <person name="Goldberg J."/>
            <person name="Griggs A."/>
            <person name="Gujja S."/>
            <person name="Hansen M."/>
            <person name="Howarth C."/>
            <person name="Imamovic A."/>
            <person name="Ireland A."/>
            <person name="Larimer J."/>
            <person name="McCowan C."/>
            <person name="Murphy C."/>
            <person name="Pearson M."/>
            <person name="Poon T.W."/>
            <person name="Priest M."/>
            <person name="Roberts A."/>
            <person name="Saif S."/>
            <person name="Shea T."/>
            <person name="Sisk P."/>
            <person name="Sykes S."/>
            <person name="Wortman J."/>
            <person name="Nusbaum C."/>
            <person name="Birren B."/>
        </authorList>
    </citation>
    <scope>NUCLEOTIDE SEQUENCE [LARGE SCALE GENOMIC DNA]</scope>
    <source>
        <strain evidence="3 4">CBS 617.96</strain>
    </source>
</reference>
<accession>W9YXQ5</accession>
<dbReference type="PANTHER" id="PTHR23389:SF21">
    <property type="entry name" value="ATPASE FAMILY AAA DOMAIN-CONTAINING PROTEIN 5"/>
    <property type="match status" value="1"/>
</dbReference>
<feature type="region of interest" description="Disordered" evidence="1">
    <location>
        <begin position="1053"/>
        <end position="1085"/>
    </location>
</feature>
<feature type="domain" description="ATPase AAA-type core" evidence="2">
    <location>
        <begin position="567"/>
        <end position="729"/>
    </location>
</feature>
<dbReference type="Proteomes" id="UP000019484">
    <property type="component" value="Unassembled WGS sequence"/>
</dbReference>
<feature type="region of interest" description="Disordered" evidence="1">
    <location>
        <begin position="120"/>
        <end position="248"/>
    </location>
</feature>
<dbReference type="OrthoDB" id="10064318at2759"/>
<dbReference type="eggNOG" id="KOG1968">
    <property type="taxonomic scope" value="Eukaryota"/>
</dbReference>
<sequence>MNNDTCSEAIPSSPLGLDGAADDIRLRTLEETHPEARLNDCGPIATASPTISGNGSSAIAPWIAPEDDEFQYENTRRKRRKVSEEATVHDSQTLQNMDTTPNAWHEQLQEAAMSGVDRFTKEGEPHSERSAQPLPAVNADSPLDKGHTYEIGELSHKNTGGTNISDARETMSSGDSKIISSTTRPNATHALPDKETPLSTPKKATMRIDSNGKLTKSPLRSKRRSPRTKNIQVDQGVGRRNAGHSSRRMEMKNGKLVPSLQVTLFYKSAGFGKKIEEILSHPSSSSRTQVAAAQPPPAVFKDAKATHPFFLGRLASQTQKQSLAKDEQPSTTLTTDDETNQGPREAPRPWKDIKFTVQRPSQGKLVGELSPIWPPLSLQRVEPCQDMPIKPVSSPRLAQTLKAKHRVSNIRPDEDILQLFAGYVKNGCQGWISLHLPIRMIMTGKSLIAKLNLELGIQGLYADHIAPLKTLIESTTSPFDKGMAAGAQMWPQEYAPTSWQEVLQPQIQTLHDWLTTLKVHQVQNGKLPQKSKTSTIKKRRKKRSDDMDNFIVNSDDEDQAPSGKNAILITGPCGCGKTAAVFTVAQQLGFEVFEIHAGMRRSARDIQEKVGDMTQNHLVQQASSLSRGSSMSLEDSNGTALPFSEQVAPNQSTMANFMNLGKVAMSQKSGEAGANKDAKIKAQKQSLILFEEVDILFEEDKGFWSGVQSLIRTSKRPVIMTCNNPESIPLDELDLFTILTFNHSETKLSIERLGCVAAAEGHLLSKKTLEDLYLSKGQDLRASLTELNLWCQMTVGSKQGGLDWMLPQDLKRGLAQDGSVMRTVSQGTFVSGLDLYPTELDDPVDTVKFCHESLCLSPLDWVRDEFDLKGTGNARLEALDDMLLLSDSRSVMDVLDCNAACLVAGMIMKNRRHVDQQSPRDEVVRLYLEQQNRTTSLTRAAVADAMETLMEESRIGLPMSPGRKAPSLDNAAESLVTEVAPYIRSIVEHDQRLEHIRTELGGGESQIKRQRKTRASRAALEGGSKITTRRDKWFPETLDFSAVLATAGNGWPTVRPGDVEMPSTATTPASSLANEVDDGALEASK</sequence>
<dbReference type="AlphaFoldDB" id="W9YXQ5"/>
<dbReference type="Gene3D" id="3.40.50.300">
    <property type="entry name" value="P-loop containing nucleotide triphosphate hydrolases"/>
    <property type="match status" value="1"/>
</dbReference>
<dbReference type="GO" id="GO:0005524">
    <property type="term" value="F:ATP binding"/>
    <property type="evidence" value="ECO:0007669"/>
    <property type="project" value="InterPro"/>
</dbReference>
<evidence type="ECO:0000259" key="2">
    <source>
        <dbReference type="Pfam" id="PF00004"/>
    </source>
</evidence>
<dbReference type="GO" id="GO:0005634">
    <property type="term" value="C:nucleus"/>
    <property type="evidence" value="ECO:0007669"/>
    <property type="project" value="TreeGrafter"/>
</dbReference>
<feature type="compositionally biased region" description="Acidic residues" evidence="1">
    <location>
        <begin position="1075"/>
        <end position="1085"/>
    </location>
</feature>
<dbReference type="GO" id="GO:0003677">
    <property type="term" value="F:DNA binding"/>
    <property type="evidence" value="ECO:0007669"/>
    <property type="project" value="TreeGrafter"/>
</dbReference>
<dbReference type="Pfam" id="PF00004">
    <property type="entry name" value="AAA"/>
    <property type="match status" value="1"/>
</dbReference>
<dbReference type="GeneID" id="19157738"/>
<dbReference type="SUPFAM" id="SSF52540">
    <property type="entry name" value="P-loop containing nucleoside triphosphate hydrolases"/>
    <property type="match status" value="1"/>
</dbReference>
<name>W9YXQ5_9EURO</name>
<feature type="region of interest" description="Disordered" evidence="1">
    <location>
        <begin position="524"/>
        <end position="563"/>
    </location>
</feature>
<comment type="caution">
    <text evidence="3">The sequence shown here is derived from an EMBL/GenBank/DDBJ whole genome shotgun (WGS) entry which is preliminary data.</text>
</comment>
<gene>
    <name evidence="3" type="ORF">A1O1_02841</name>
</gene>
<dbReference type="RefSeq" id="XP_007721939.1">
    <property type="nucleotide sequence ID" value="XM_007723749.1"/>
</dbReference>
<feature type="region of interest" description="Disordered" evidence="1">
    <location>
        <begin position="317"/>
        <end position="353"/>
    </location>
</feature>
<proteinExistence type="predicted"/>
<feature type="compositionally biased region" description="Basic and acidic residues" evidence="1">
    <location>
        <begin position="120"/>
        <end position="129"/>
    </location>
</feature>
<dbReference type="HOGENOM" id="CLU_003721_0_0_1"/>
<keyword evidence="4" id="KW-1185">Reference proteome</keyword>
<evidence type="ECO:0000256" key="1">
    <source>
        <dbReference type="SAM" id="MobiDB-lite"/>
    </source>
</evidence>
<dbReference type="GO" id="GO:0016887">
    <property type="term" value="F:ATP hydrolysis activity"/>
    <property type="evidence" value="ECO:0007669"/>
    <property type="project" value="InterPro"/>
</dbReference>
<evidence type="ECO:0000313" key="4">
    <source>
        <dbReference type="Proteomes" id="UP000019484"/>
    </source>
</evidence>
<dbReference type="EMBL" id="AMWN01000002">
    <property type="protein sequence ID" value="EXJ94445.1"/>
    <property type="molecule type" value="Genomic_DNA"/>
</dbReference>
<protein>
    <recommendedName>
        <fullName evidence="2">ATPase AAA-type core domain-containing protein</fullName>
    </recommendedName>
</protein>
<dbReference type="PANTHER" id="PTHR23389">
    <property type="entry name" value="CHROMOSOME TRANSMISSION FIDELITY FACTOR 18"/>
    <property type="match status" value="1"/>
</dbReference>
<feature type="compositionally biased region" description="Polar residues" evidence="1">
    <location>
        <begin position="157"/>
        <end position="186"/>
    </location>
</feature>